<proteinExistence type="predicted"/>
<evidence type="ECO:0000313" key="1">
    <source>
        <dbReference type="EMBL" id="KAJ8003248.1"/>
    </source>
</evidence>
<gene>
    <name evidence="1" type="ORF">DPEC_G00167430</name>
</gene>
<comment type="caution">
    <text evidence="1">The sequence shown here is derived from an EMBL/GenBank/DDBJ whole genome shotgun (WGS) entry which is preliminary data.</text>
</comment>
<reference evidence="1" key="1">
    <citation type="submission" date="2021-05" db="EMBL/GenBank/DDBJ databases">
        <authorList>
            <person name="Pan Q."/>
            <person name="Jouanno E."/>
            <person name="Zahm M."/>
            <person name="Klopp C."/>
            <person name="Cabau C."/>
            <person name="Louis A."/>
            <person name="Berthelot C."/>
            <person name="Parey E."/>
            <person name="Roest Crollius H."/>
            <person name="Montfort J."/>
            <person name="Robinson-Rechavi M."/>
            <person name="Bouchez O."/>
            <person name="Lampietro C."/>
            <person name="Lopez Roques C."/>
            <person name="Donnadieu C."/>
            <person name="Postlethwait J."/>
            <person name="Bobe J."/>
            <person name="Dillon D."/>
            <person name="Chandos A."/>
            <person name="von Hippel F."/>
            <person name="Guiguen Y."/>
        </authorList>
    </citation>
    <scope>NUCLEOTIDE SEQUENCE</scope>
    <source>
        <strain evidence="1">YG-Jan2019</strain>
    </source>
</reference>
<evidence type="ECO:0000313" key="2">
    <source>
        <dbReference type="Proteomes" id="UP001157502"/>
    </source>
</evidence>
<keyword evidence="2" id="KW-1185">Reference proteome</keyword>
<dbReference type="EMBL" id="CM055740">
    <property type="protein sequence ID" value="KAJ8003248.1"/>
    <property type="molecule type" value="Genomic_DNA"/>
</dbReference>
<protein>
    <submittedName>
        <fullName evidence="1">Uncharacterized protein</fullName>
    </submittedName>
</protein>
<accession>A0ACC2GIF7</accession>
<dbReference type="Proteomes" id="UP001157502">
    <property type="component" value="Chromosome 13"/>
</dbReference>
<sequence length="61" mass="7038">MPQMDATDSMEFSSRDLDCHQNLILCDSLRQLWHLRAQRRLKTGECGNLKRIGCASDTRSQ</sequence>
<name>A0ACC2GIF7_DALPE</name>
<organism evidence="1 2">
    <name type="scientific">Dallia pectoralis</name>
    <name type="common">Alaska blackfish</name>
    <dbReference type="NCBI Taxonomy" id="75939"/>
    <lineage>
        <taxon>Eukaryota</taxon>
        <taxon>Metazoa</taxon>
        <taxon>Chordata</taxon>
        <taxon>Craniata</taxon>
        <taxon>Vertebrata</taxon>
        <taxon>Euteleostomi</taxon>
        <taxon>Actinopterygii</taxon>
        <taxon>Neopterygii</taxon>
        <taxon>Teleostei</taxon>
        <taxon>Protacanthopterygii</taxon>
        <taxon>Esociformes</taxon>
        <taxon>Umbridae</taxon>
        <taxon>Dallia</taxon>
    </lineage>
</organism>